<dbReference type="InterPro" id="IPR051703">
    <property type="entry name" value="NF-kappa-B_Signaling_Reg"/>
</dbReference>
<evidence type="ECO:0000313" key="3">
    <source>
        <dbReference type="Proteomes" id="UP000826651"/>
    </source>
</evidence>
<dbReference type="PANTHER" id="PTHR46609">
    <property type="entry name" value="EXONUCLEASE, PHAGE-TYPE/RECB, C-TERMINAL DOMAIN-CONTAINING PROTEIN"/>
    <property type="match status" value="1"/>
</dbReference>
<dbReference type="InterPro" id="IPR011604">
    <property type="entry name" value="PDDEXK-like_dom_sf"/>
</dbReference>
<dbReference type="EMBL" id="JAGSHT010000013">
    <property type="protein sequence ID" value="MBZ2197247.1"/>
    <property type="molecule type" value="Genomic_DNA"/>
</dbReference>
<dbReference type="SUPFAM" id="SSF52980">
    <property type="entry name" value="Restriction endonuclease-like"/>
    <property type="match status" value="1"/>
</dbReference>
<dbReference type="InterPro" id="IPR019080">
    <property type="entry name" value="YqaJ_viral_recombinase"/>
</dbReference>
<reference evidence="2 3" key="1">
    <citation type="submission" date="2021-04" db="EMBL/GenBank/DDBJ databases">
        <title>Ruania sp. nov., isolated from sandy soil of mangrove forest.</title>
        <authorList>
            <person name="Ge X."/>
            <person name="Huang R."/>
            <person name="Liu W."/>
        </authorList>
    </citation>
    <scope>NUCLEOTIDE SEQUENCE [LARGE SCALE GENOMIC DNA]</scope>
    <source>
        <strain evidence="2 3">N2-46</strain>
    </source>
</reference>
<keyword evidence="3" id="KW-1185">Reference proteome</keyword>
<organism evidence="2 3">
    <name type="scientific">Occultella gossypii</name>
    <dbReference type="NCBI Taxonomy" id="2800820"/>
    <lineage>
        <taxon>Bacteria</taxon>
        <taxon>Bacillati</taxon>
        <taxon>Actinomycetota</taxon>
        <taxon>Actinomycetes</taxon>
        <taxon>Micrococcales</taxon>
        <taxon>Ruaniaceae</taxon>
        <taxon>Occultella</taxon>
    </lineage>
</organism>
<dbReference type="Proteomes" id="UP000826651">
    <property type="component" value="Unassembled WGS sequence"/>
</dbReference>
<feature type="domain" description="YqaJ viral recombinase" evidence="1">
    <location>
        <begin position="12"/>
        <end position="141"/>
    </location>
</feature>
<evidence type="ECO:0000259" key="1">
    <source>
        <dbReference type="Pfam" id="PF09588"/>
    </source>
</evidence>
<sequence length="208" mass="22539">MHPGRAKAARDGAATAAPVLSVTPAAEARPWLATLAAERITGHVEQTPTTKDMWRGIDSEPYARDAYSEHRAPVVEVGFVTRDLGGGLTIGYSPDGLVGNDGLIEIKAPRAKGHLLTAVEDTIPTQYMAQLQTGLLVTGRQWIDYISFAGGMALWCKRVTPIPQWQEALTFAARTAEGAINELTERYRAAVNGLPVMERIPDADEIEF</sequence>
<dbReference type="Pfam" id="PF09588">
    <property type="entry name" value="YqaJ"/>
    <property type="match status" value="1"/>
</dbReference>
<comment type="caution">
    <text evidence="2">The sequence shown here is derived from an EMBL/GenBank/DDBJ whole genome shotgun (WGS) entry which is preliminary data.</text>
</comment>
<gene>
    <name evidence="2" type="ORF">KCQ71_13865</name>
</gene>
<protein>
    <submittedName>
        <fullName evidence="2">YqaJ viral recombinase family protein</fullName>
    </submittedName>
</protein>
<dbReference type="PANTHER" id="PTHR46609:SF6">
    <property type="entry name" value="EXONUCLEASE, PHAGE-TYPE_RECB, C-TERMINAL DOMAIN-CONTAINING PROTEIN-RELATED"/>
    <property type="match status" value="1"/>
</dbReference>
<dbReference type="Gene3D" id="3.90.320.10">
    <property type="match status" value="1"/>
</dbReference>
<evidence type="ECO:0000313" key="2">
    <source>
        <dbReference type="EMBL" id="MBZ2197247.1"/>
    </source>
</evidence>
<proteinExistence type="predicted"/>
<dbReference type="InterPro" id="IPR011335">
    <property type="entry name" value="Restrct_endonuc-II-like"/>
</dbReference>
<accession>A0ABS7SAX4</accession>
<name>A0ABS7SAX4_9MICO</name>